<evidence type="ECO:0000259" key="12">
    <source>
        <dbReference type="Pfam" id="PF08264"/>
    </source>
</evidence>
<dbReference type="Gene3D" id="3.40.50.620">
    <property type="entry name" value="HUPs"/>
    <property type="match status" value="2"/>
</dbReference>
<dbReference type="PANTHER" id="PTHR42780:SF1">
    <property type="entry name" value="ISOLEUCINE--TRNA LIGASE, CYTOPLASMIC"/>
    <property type="match status" value="1"/>
</dbReference>
<dbReference type="InterPro" id="IPR014729">
    <property type="entry name" value="Rossmann-like_a/b/a_fold"/>
</dbReference>
<dbReference type="InterPro" id="IPR033709">
    <property type="entry name" value="Anticodon_Ile_ABEc"/>
</dbReference>
<comment type="similarity">
    <text evidence="1 10">Belongs to the class-I aminoacyl-tRNA synthetase family.</text>
</comment>
<dbReference type="Pfam" id="PF00133">
    <property type="entry name" value="tRNA-synt_1"/>
    <property type="match status" value="1"/>
</dbReference>
<dbReference type="Pfam" id="PF08264">
    <property type="entry name" value="Anticodon_1"/>
    <property type="match status" value="1"/>
</dbReference>
<dbReference type="EMBL" id="HBGJ01020200">
    <property type="protein sequence ID" value="CAD9254729.1"/>
    <property type="molecule type" value="Transcribed_RNA"/>
</dbReference>
<accession>A0A7S1U275</accession>
<sequence length="1176" mass="131524">MSEGLGSLPAPGDVSFPEEEAKVKAFWDEIGAFHRSLELSKDRKRFTFYDGPPFATGLPHYGHILAGTIKDTVTRYAHQTGHYVERRFGWDCHGLPVEHEIDKKLNIKTREQVLEMGIENYNNECRSIVQRYTGEWRTMVERLGRWIDFDNDYKTMDVTFMETIWWVFSELHKRNLVYYGFKVMPYSTGCSTPLSNFEAGQNYKDVKDPAVTVSFPLVDEPGVAFLAWTTTPWTLPSNLALCVNPELEYVKILHKELGAEFILLKARLCQVFPQMLTKKWKPAKAAELYEILESYTGAQLEGKRYEPLFPYFAGRAGAFRVVCDGYVTDDGGTGVVHQAPAFGEDDYRVCRAHGIISAGTDVPCPVDDAGCFTEEVSDFVGQYVKDADAAIVANLKERGRMVRKETYQHSYPFCWRSDTPLIYKAVPSLFVSVESLKDELMANNAQTRWVPGEIGTGRFHNWLRDARDWAISRNRFWGTPIPLWVSEDMEEMVAVSSIAELEELSGVKVDDLHMHHVENITIPSRTGRGELRRVSEVFDCWFESGSMPYAQIHYPFENADTFQEGFPAQFIAEGLDQTRGWFYTLMVLGTALFKKPPFQNVIVNGLVLAADGKKMSKRLKNYPDPNLVINTHGADALRLYLINSPAVRANPLRFEEDGVFSVVRDVVLPWYNALRFFAQQVLRWEAAAAAASGGGGEARFTPDSTRAEASGNVVDAWILAELQDLIKFVHAEMEGYRLYTVVPRLVDFIQQLTNWFVRLNRDRLKGTSGDEEAYVGLCVLYEVLLNMAVLMGPFTPFFAEFVYQRLRPLHAGYADETADPDDLGKAESVHYLMLPTFKESLLHPEYVEHMHTLQAAVDLGRQLRDRAGIVMKTPLKKVVLVVGSEEQKTGLEVLRSYILSELNAWDMEITLDQEAWCTYKALPDLKKLGRKLGKKMKAVKNAIGTLSHSAIQDFINTGRMEIEGEELTEGDLLVSLEFSGDAEKYAASTGKGAYAQLLVALDLEQDPALLAAGIARECVSTVQRMRKTAGLEPADEVEVFMEEVLESGEVVQAGPVTAALKSNEDYCKGKLRTMPVPMSLANPFAKVLCRDENVIDMPDGSKVTTKLMLTSPCVAVSAAKLEADYAGAAVDSVATLLTQLCGSGLPEKVNVTLDGVAMELSRGVHFFPTANDSLSA</sequence>
<evidence type="ECO:0000256" key="9">
    <source>
        <dbReference type="ARBA" id="ARBA00048359"/>
    </source>
</evidence>
<dbReference type="EC" id="6.1.1.5" evidence="2"/>
<feature type="domain" description="Aminoacyl-tRNA synthetase class Ia" evidence="11">
    <location>
        <begin position="24"/>
        <end position="649"/>
    </location>
</feature>
<dbReference type="SUPFAM" id="SSF52374">
    <property type="entry name" value="Nucleotidylyl transferase"/>
    <property type="match status" value="1"/>
</dbReference>
<dbReference type="InterPro" id="IPR002300">
    <property type="entry name" value="aa-tRNA-synth_Ia"/>
</dbReference>
<dbReference type="InterPro" id="IPR023586">
    <property type="entry name" value="Ile-tRNA-ligase_type2"/>
</dbReference>
<evidence type="ECO:0000256" key="8">
    <source>
        <dbReference type="ARBA" id="ARBA00032665"/>
    </source>
</evidence>
<feature type="domain" description="Methionyl/Valyl/Leucyl/Isoleucyl-tRNA synthetase anticodon-binding" evidence="12">
    <location>
        <begin position="715"/>
        <end position="878"/>
    </location>
</feature>
<dbReference type="InterPro" id="IPR013155">
    <property type="entry name" value="M/V/L/I-tRNA-synth_anticd-bd"/>
</dbReference>
<keyword evidence="4 10" id="KW-0547">Nucleotide-binding</keyword>
<dbReference type="AlphaFoldDB" id="A0A7S1U275"/>
<dbReference type="InterPro" id="IPR001412">
    <property type="entry name" value="aa-tRNA-synth_I_CS"/>
</dbReference>
<evidence type="ECO:0000259" key="11">
    <source>
        <dbReference type="Pfam" id="PF00133"/>
    </source>
</evidence>
<dbReference type="PRINTS" id="PR00984">
    <property type="entry name" value="TRNASYNTHILE"/>
</dbReference>
<dbReference type="GO" id="GO:0006428">
    <property type="term" value="P:isoleucyl-tRNA aminoacylation"/>
    <property type="evidence" value="ECO:0007669"/>
    <property type="project" value="InterPro"/>
</dbReference>
<dbReference type="InterPro" id="IPR009080">
    <property type="entry name" value="tRNAsynth_Ia_anticodon-bd"/>
</dbReference>
<dbReference type="SUPFAM" id="SSF50677">
    <property type="entry name" value="ValRS/IleRS/LeuRS editing domain"/>
    <property type="match status" value="1"/>
</dbReference>
<dbReference type="HAMAP" id="MF_02003">
    <property type="entry name" value="Ile_tRNA_synth_type2"/>
    <property type="match status" value="1"/>
</dbReference>
<keyword evidence="3 10" id="KW-0436">Ligase</keyword>
<dbReference type="SUPFAM" id="SSF47323">
    <property type="entry name" value="Anticodon-binding domain of a subclass of class I aminoacyl-tRNA synthetases"/>
    <property type="match status" value="1"/>
</dbReference>
<dbReference type="PROSITE" id="PS00178">
    <property type="entry name" value="AA_TRNA_LIGASE_I"/>
    <property type="match status" value="1"/>
</dbReference>
<organism evidence="13">
    <name type="scientific">Phaeomonas parva</name>
    <dbReference type="NCBI Taxonomy" id="124430"/>
    <lineage>
        <taxon>Eukaryota</taxon>
        <taxon>Sar</taxon>
        <taxon>Stramenopiles</taxon>
        <taxon>Ochrophyta</taxon>
        <taxon>Pinguiophyceae</taxon>
        <taxon>Pinguiochrysidales</taxon>
        <taxon>Pinguiochrysidaceae</taxon>
        <taxon>Phaeomonas</taxon>
    </lineage>
</organism>
<gene>
    <name evidence="13" type="ORF">PPAR1163_LOCUS13097</name>
</gene>
<dbReference type="GO" id="GO:0005524">
    <property type="term" value="F:ATP binding"/>
    <property type="evidence" value="ECO:0007669"/>
    <property type="project" value="UniProtKB-KW"/>
</dbReference>
<dbReference type="PANTHER" id="PTHR42780">
    <property type="entry name" value="SOLEUCYL-TRNA SYNTHETASE"/>
    <property type="match status" value="1"/>
</dbReference>
<evidence type="ECO:0000256" key="4">
    <source>
        <dbReference type="ARBA" id="ARBA00022741"/>
    </source>
</evidence>
<dbReference type="GO" id="GO:0002161">
    <property type="term" value="F:aminoacyl-tRNA deacylase activity"/>
    <property type="evidence" value="ECO:0007669"/>
    <property type="project" value="InterPro"/>
</dbReference>
<evidence type="ECO:0000256" key="1">
    <source>
        <dbReference type="ARBA" id="ARBA00005594"/>
    </source>
</evidence>
<evidence type="ECO:0000313" key="13">
    <source>
        <dbReference type="EMBL" id="CAD9254729.1"/>
    </source>
</evidence>
<dbReference type="GO" id="GO:0004822">
    <property type="term" value="F:isoleucine-tRNA ligase activity"/>
    <property type="evidence" value="ECO:0007669"/>
    <property type="project" value="UniProtKB-EC"/>
</dbReference>
<keyword evidence="5 10" id="KW-0067">ATP-binding</keyword>
<comment type="catalytic activity">
    <reaction evidence="9">
        <text>tRNA(Ile) + L-isoleucine + ATP = L-isoleucyl-tRNA(Ile) + AMP + diphosphate</text>
        <dbReference type="Rhea" id="RHEA:11060"/>
        <dbReference type="Rhea" id="RHEA-COMP:9666"/>
        <dbReference type="Rhea" id="RHEA-COMP:9695"/>
        <dbReference type="ChEBI" id="CHEBI:30616"/>
        <dbReference type="ChEBI" id="CHEBI:33019"/>
        <dbReference type="ChEBI" id="CHEBI:58045"/>
        <dbReference type="ChEBI" id="CHEBI:78442"/>
        <dbReference type="ChEBI" id="CHEBI:78528"/>
        <dbReference type="ChEBI" id="CHEBI:456215"/>
        <dbReference type="EC" id="6.1.1.5"/>
    </reaction>
</comment>
<evidence type="ECO:0000256" key="3">
    <source>
        <dbReference type="ARBA" id="ARBA00022598"/>
    </source>
</evidence>
<evidence type="ECO:0000256" key="2">
    <source>
        <dbReference type="ARBA" id="ARBA00013165"/>
    </source>
</evidence>
<name>A0A7S1U275_9STRA</name>
<protein>
    <recommendedName>
        <fullName evidence="2">isoleucine--tRNA ligase</fullName>
        <ecNumber evidence="2">6.1.1.5</ecNumber>
    </recommendedName>
    <alternativeName>
        <fullName evidence="8">Isoleucyl-tRNA synthetase</fullName>
    </alternativeName>
</protein>
<evidence type="ECO:0000256" key="7">
    <source>
        <dbReference type="ARBA" id="ARBA00023146"/>
    </source>
</evidence>
<proteinExistence type="inferred from homology"/>
<dbReference type="NCBIfam" id="TIGR00392">
    <property type="entry name" value="ileS"/>
    <property type="match status" value="1"/>
</dbReference>
<evidence type="ECO:0000256" key="6">
    <source>
        <dbReference type="ARBA" id="ARBA00022917"/>
    </source>
</evidence>
<dbReference type="FunFam" id="3.40.50.620:FF:000023">
    <property type="entry name" value="Isoleucyl-tRNA synthetase,cytoplasmic"/>
    <property type="match status" value="1"/>
</dbReference>
<dbReference type="FunFam" id="1.10.730.10:FF:000004">
    <property type="entry name" value="Isoleucyl-tRNA synthetase, cytoplasmic"/>
    <property type="match status" value="1"/>
</dbReference>
<keyword evidence="7 10" id="KW-0030">Aminoacyl-tRNA synthetase</keyword>
<dbReference type="InterPro" id="IPR002301">
    <property type="entry name" value="Ile-tRNA-ligase"/>
</dbReference>
<dbReference type="CDD" id="cd07961">
    <property type="entry name" value="Anticodon_Ia_Ile_ABEc"/>
    <property type="match status" value="1"/>
</dbReference>
<dbReference type="Pfam" id="PF19302">
    <property type="entry name" value="DUF5915"/>
    <property type="match status" value="1"/>
</dbReference>
<keyword evidence="6 10" id="KW-0648">Protein biosynthesis</keyword>
<dbReference type="CDD" id="cd00818">
    <property type="entry name" value="IleRS_core"/>
    <property type="match status" value="1"/>
</dbReference>
<evidence type="ECO:0000256" key="10">
    <source>
        <dbReference type="RuleBase" id="RU363035"/>
    </source>
</evidence>
<reference evidence="13" key="1">
    <citation type="submission" date="2021-01" db="EMBL/GenBank/DDBJ databases">
        <authorList>
            <person name="Corre E."/>
            <person name="Pelletier E."/>
            <person name="Niang G."/>
            <person name="Scheremetjew M."/>
            <person name="Finn R."/>
            <person name="Kale V."/>
            <person name="Holt S."/>
            <person name="Cochrane G."/>
            <person name="Meng A."/>
            <person name="Brown T."/>
            <person name="Cohen L."/>
        </authorList>
    </citation>
    <scope>NUCLEOTIDE SEQUENCE</scope>
    <source>
        <strain evidence="13">CCMP2877</strain>
    </source>
</reference>
<dbReference type="InterPro" id="IPR009008">
    <property type="entry name" value="Val/Leu/Ile-tRNA-synth_edit"/>
</dbReference>
<dbReference type="GO" id="GO:0000049">
    <property type="term" value="F:tRNA binding"/>
    <property type="evidence" value="ECO:0007669"/>
    <property type="project" value="InterPro"/>
</dbReference>
<dbReference type="FunFam" id="3.40.50.620:FF:000133">
    <property type="entry name" value="Isoleucyl-tRNA synthetase, cytoplasmic"/>
    <property type="match status" value="1"/>
</dbReference>
<evidence type="ECO:0000256" key="5">
    <source>
        <dbReference type="ARBA" id="ARBA00022840"/>
    </source>
</evidence>
<dbReference type="Gene3D" id="1.10.730.10">
    <property type="entry name" value="Isoleucyl-tRNA Synthetase, Domain 1"/>
    <property type="match status" value="1"/>
</dbReference>
<dbReference type="Gene3D" id="3.90.740.10">
    <property type="entry name" value="Valyl/Leucyl/Isoleucyl-tRNA synthetase, editing domain"/>
    <property type="match status" value="1"/>
</dbReference>